<dbReference type="WBParaSite" id="GPLIN_001190400">
    <property type="protein sequence ID" value="GPLIN_001190400"/>
    <property type="gene ID" value="GPLIN_001190400"/>
</dbReference>
<reference evidence="2" key="2">
    <citation type="submission" date="2016-06" db="UniProtKB">
        <authorList>
            <consortium name="WormBaseParasite"/>
        </authorList>
    </citation>
    <scope>IDENTIFICATION</scope>
</reference>
<organism evidence="1 2">
    <name type="scientific">Globodera pallida</name>
    <name type="common">Potato cyst nematode worm</name>
    <name type="synonym">Heterodera pallida</name>
    <dbReference type="NCBI Taxonomy" id="36090"/>
    <lineage>
        <taxon>Eukaryota</taxon>
        <taxon>Metazoa</taxon>
        <taxon>Ecdysozoa</taxon>
        <taxon>Nematoda</taxon>
        <taxon>Chromadorea</taxon>
        <taxon>Rhabditida</taxon>
        <taxon>Tylenchina</taxon>
        <taxon>Tylenchomorpha</taxon>
        <taxon>Tylenchoidea</taxon>
        <taxon>Heteroderidae</taxon>
        <taxon>Heteroderinae</taxon>
        <taxon>Globodera</taxon>
    </lineage>
</organism>
<proteinExistence type="predicted"/>
<protein>
    <submittedName>
        <fullName evidence="2">N-acetyltransferase domain-containing protein</fullName>
    </submittedName>
</protein>
<dbReference type="Proteomes" id="UP000050741">
    <property type="component" value="Unassembled WGS sequence"/>
</dbReference>
<name>A0A183CG99_GLOPA</name>
<dbReference type="AlphaFoldDB" id="A0A183CG99"/>
<evidence type="ECO:0000313" key="2">
    <source>
        <dbReference type="WBParaSite" id="GPLIN_001190400"/>
    </source>
</evidence>
<evidence type="ECO:0000313" key="1">
    <source>
        <dbReference type="Proteomes" id="UP000050741"/>
    </source>
</evidence>
<reference evidence="1" key="1">
    <citation type="submission" date="2014-05" db="EMBL/GenBank/DDBJ databases">
        <title>The genome and life-stage specific transcriptomes of Globodera pallida elucidate key aspects of plant parasitism by a cyst nematode.</title>
        <authorList>
            <person name="Cotton J.A."/>
            <person name="Lilley C.J."/>
            <person name="Jones L.M."/>
            <person name="Kikuchi T."/>
            <person name="Reid A.J."/>
            <person name="Thorpe P."/>
            <person name="Tsai I.J."/>
            <person name="Beasley H."/>
            <person name="Blok V."/>
            <person name="Cock P.J.A."/>
            <person name="Van den Akker S.E."/>
            <person name="Holroyd N."/>
            <person name="Hunt M."/>
            <person name="Mantelin S."/>
            <person name="Naghra H."/>
            <person name="Pain A."/>
            <person name="Palomares-Rius J.E."/>
            <person name="Zarowiecki M."/>
            <person name="Berriman M."/>
            <person name="Jones J.T."/>
            <person name="Urwin P.E."/>
        </authorList>
    </citation>
    <scope>NUCLEOTIDE SEQUENCE [LARGE SCALE GENOMIC DNA]</scope>
    <source>
        <strain evidence="1">Lindley</strain>
    </source>
</reference>
<keyword evidence="1" id="KW-1185">Reference proteome</keyword>
<sequence>MVKNKDSTVICDGNAITDYNIASTTRLIPGLVGDSARQQTLAKRKAVIDHRDTIRNQLVTEELGGASTSSLLLLARCPIGREEEKWAEWEEEAIEWDPQWNCIFIVIKDSDIGEGFICDDVLYEIFAFCGPFKVGLKMALISNRFDGLVDKHFKLKKWSLGWLEIRRATKEIALKLSNTISYIDQSVIEFLQSISRFFDSKKDIYFHRS</sequence>
<accession>A0A183CG99</accession>